<dbReference type="GO" id="GO:0003885">
    <property type="term" value="F:D-arabinono-1,4-lactone oxidase activity"/>
    <property type="evidence" value="ECO:0007669"/>
    <property type="project" value="InterPro"/>
</dbReference>
<feature type="domain" description="FAD-binding PCMH-type" evidence="10">
    <location>
        <begin position="48"/>
        <end position="229"/>
    </location>
</feature>
<dbReference type="PROSITE" id="PS51387">
    <property type="entry name" value="FAD_PCMH"/>
    <property type="match status" value="1"/>
</dbReference>
<reference evidence="11" key="1">
    <citation type="journal article" date="2023" name="bioRxiv">
        <title>Improved chromosome-level genome assembly for marigold (Tagetes erecta).</title>
        <authorList>
            <person name="Jiang F."/>
            <person name="Yuan L."/>
            <person name="Wang S."/>
            <person name="Wang H."/>
            <person name="Xu D."/>
            <person name="Wang A."/>
            <person name="Fan W."/>
        </authorList>
    </citation>
    <scope>NUCLEOTIDE SEQUENCE</scope>
    <source>
        <strain evidence="11">WSJ</strain>
        <tissue evidence="11">Leaf</tissue>
    </source>
</reference>
<dbReference type="GO" id="GO:0050105">
    <property type="term" value="F:L-gulonolactone oxidase activity"/>
    <property type="evidence" value="ECO:0007669"/>
    <property type="project" value="UniProtKB-EC"/>
</dbReference>
<dbReference type="Pfam" id="PF22906">
    <property type="entry name" value="GULLO2-like_3rd"/>
    <property type="match status" value="1"/>
</dbReference>
<dbReference type="GO" id="GO:0071949">
    <property type="term" value="F:FAD binding"/>
    <property type="evidence" value="ECO:0007669"/>
    <property type="project" value="InterPro"/>
</dbReference>
<evidence type="ECO:0000313" key="11">
    <source>
        <dbReference type="EMBL" id="KAK1407992.1"/>
    </source>
</evidence>
<dbReference type="FunFam" id="3.30.70.2520:FF:000003">
    <property type="entry name" value="L-gulonolactone oxidase 2"/>
    <property type="match status" value="1"/>
</dbReference>
<dbReference type="FunFam" id="3.30.465.10:FF:000033">
    <property type="entry name" value="L-gulonolactone oxidase 5"/>
    <property type="match status" value="1"/>
</dbReference>
<dbReference type="InterPro" id="IPR010030">
    <property type="entry name" value="GULO_Plant"/>
</dbReference>
<dbReference type="GO" id="GO:0016020">
    <property type="term" value="C:membrane"/>
    <property type="evidence" value="ECO:0007669"/>
    <property type="project" value="InterPro"/>
</dbReference>
<dbReference type="NCBIfam" id="TIGR01677">
    <property type="entry name" value="pln_FAD_oxido"/>
    <property type="match status" value="1"/>
</dbReference>
<organism evidence="11 12">
    <name type="scientific">Tagetes erecta</name>
    <name type="common">African marigold</name>
    <dbReference type="NCBI Taxonomy" id="13708"/>
    <lineage>
        <taxon>Eukaryota</taxon>
        <taxon>Viridiplantae</taxon>
        <taxon>Streptophyta</taxon>
        <taxon>Embryophyta</taxon>
        <taxon>Tracheophyta</taxon>
        <taxon>Spermatophyta</taxon>
        <taxon>Magnoliopsida</taxon>
        <taxon>eudicotyledons</taxon>
        <taxon>Gunneridae</taxon>
        <taxon>Pentapetalae</taxon>
        <taxon>asterids</taxon>
        <taxon>campanulids</taxon>
        <taxon>Asterales</taxon>
        <taxon>Asteraceae</taxon>
        <taxon>Asteroideae</taxon>
        <taxon>Heliantheae alliance</taxon>
        <taxon>Tageteae</taxon>
        <taxon>Tagetes</taxon>
    </lineage>
</organism>
<dbReference type="InterPro" id="IPR050432">
    <property type="entry name" value="FAD-linked_Oxidoreductases_BP"/>
</dbReference>
<evidence type="ECO:0000259" key="10">
    <source>
        <dbReference type="PROSITE" id="PS51387"/>
    </source>
</evidence>
<dbReference type="GO" id="GO:0019853">
    <property type="term" value="P:L-ascorbic acid biosynthetic process"/>
    <property type="evidence" value="ECO:0007669"/>
    <property type="project" value="UniProtKB-KW"/>
</dbReference>
<protein>
    <recommendedName>
        <fullName evidence="4">L-gulonolactone oxidase</fullName>
        <ecNumber evidence="4">1.1.3.8</ecNumber>
    </recommendedName>
</protein>
<sequence>MALFFFLFLWTLTTTTILAIPPPPPIQCTDGTTGCTLHNAYGIWGDRKDCLAPKVIYPTTQDQLLSIVANATKYKLKLKVVSKFSHTIPKFACPASGDSSVLVSTDKYNSNINVNVDQLTVTADAGVSLRDLISKVEDAGLSLVAAPYWEGVSVGGLISSGAHGSSWWSKGGAVHDHVVDIDMVVPATKTEGFAKVLHLDATNQLLNAAKLSLGTLGIISKVTLSLEKGFKRSITYNFTDDTGLEDAFISHAKSHEFGDITWYPSQHMAVYRHDDRVSLATKGDGTNDFLGFQSNLIVVSKSTRAAEKALEKAKNVKGKCAMASSFIGYKKLVANGLKNNLIFTGYPVIGRQGKMQTSGSCLYSSSIDIANACAWDPRIDGLSFYETTAIFPAYKFKDFIHDVKKLRDLNPNNFCGIDIYNGLLIRFIKASTAYLGQPVDSVVVDFNYYRADSAMTPRLNQDVMEEVEQMAFLKYEARPHWAKNRKVAFSKVEKKYTSFNKFAGAKTKMDPENIFSSEWSDELLFGSEGEDYDGCALEGECVCSENRHCSPNNGYFCQYGLVYKEARVCRYSQSSQA</sequence>
<evidence type="ECO:0000256" key="1">
    <source>
        <dbReference type="ARBA" id="ARBA00001974"/>
    </source>
</evidence>
<comment type="pathway">
    <text evidence="2">Cofactor biosynthesis; L-ascorbate biosynthesis.</text>
</comment>
<name>A0AAD8JNV8_TARER</name>
<dbReference type="EMBL" id="JAUHHV010000011">
    <property type="protein sequence ID" value="KAK1407992.1"/>
    <property type="molecule type" value="Genomic_DNA"/>
</dbReference>
<evidence type="ECO:0000256" key="8">
    <source>
        <dbReference type="ARBA" id="ARBA00048083"/>
    </source>
</evidence>
<dbReference type="InterPro" id="IPR055154">
    <property type="entry name" value="GULLO2-like_C"/>
</dbReference>
<keyword evidence="7" id="KW-0560">Oxidoreductase</keyword>
<dbReference type="EC" id="1.1.3.8" evidence="4"/>
<evidence type="ECO:0000256" key="4">
    <source>
        <dbReference type="ARBA" id="ARBA00013121"/>
    </source>
</evidence>
<dbReference type="Gene3D" id="3.30.70.2520">
    <property type="match status" value="1"/>
</dbReference>
<dbReference type="Pfam" id="PF01565">
    <property type="entry name" value="FAD_binding_4"/>
    <property type="match status" value="1"/>
</dbReference>
<dbReference type="InterPro" id="IPR007173">
    <property type="entry name" value="ALO_C"/>
</dbReference>
<keyword evidence="5" id="KW-0060">Ascorbate biosynthesis</keyword>
<evidence type="ECO:0000313" key="12">
    <source>
        <dbReference type="Proteomes" id="UP001229421"/>
    </source>
</evidence>
<dbReference type="AlphaFoldDB" id="A0AAD8JNV8"/>
<dbReference type="InterPro" id="IPR016169">
    <property type="entry name" value="FAD-bd_PCMH_sub2"/>
</dbReference>
<comment type="caution">
    <text evidence="11">The sequence shown here is derived from an EMBL/GenBank/DDBJ whole genome shotgun (WGS) entry which is preliminary data.</text>
</comment>
<dbReference type="InterPro" id="IPR016166">
    <property type="entry name" value="FAD-bd_PCMH"/>
</dbReference>
<keyword evidence="12" id="KW-1185">Reference proteome</keyword>
<evidence type="ECO:0000256" key="3">
    <source>
        <dbReference type="ARBA" id="ARBA00005466"/>
    </source>
</evidence>
<dbReference type="Gene3D" id="3.30.465.10">
    <property type="match status" value="1"/>
</dbReference>
<keyword evidence="6 9" id="KW-0732">Signal</keyword>
<comment type="cofactor">
    <cofactor evidence="1">
        <name>FAD</name>
        <dbReference type="ChEBI" id="CHEBI:57692"/>
    </cofactor>
</comment>
<evidence type="ECO:0000256" key="5">
    <source>
        <dbReference type="ARBA" id="ARBA00022644"/>
    </source>
</evidence>
<dbReference type="PANTHER" id="PTHR13878">
    <property type="entry name" value="GULONOLACTONE OXIDASE"/>
    <property type="match status" value="1"/>
</dbReference>
<dbReference type="InterPro" id="IPR006094">
    <property type="entry name" value="Oxid_FAD_bind_N"/>
</dbReference>
<evidence type="ECO:0000256" key="6">
    <source>
        <dbReference type="ARBA" id="ARBA00022729"/>
    </source>
</evidence>
<accession>A0AAD8JNV8</accession>
<feature type="chain" id="PRO_5042159681" description="L-gulonolactone oxidase" evidence="9">
    <location>
        <begin position="20"/>
        <end position="577"/>
    </location>
</feature>
<dbReference type="PANTHER" id="PTHR13878:SF125">
    <property type="entry name" value="L-GULONOLACTONE OXIDASE 3"/>
    <property type="match status" value="1"/>
</dbReference>
<proteinExistence type="inferred from homology"/>
<dbReference type="InterPro" id="IPR036318">
    <property type="entry name" value="FAD-bd_PCMH-like_sf"/>
</dbReference>
<comment type="similarity">
    <text evidence="3">Belongs to the oxygen-dependent FAD-linked oxidoreductase family.</text>
</comment>
<evidence type="ECO:0000256" key="7">
    <source>
        <dbReference type="ARBA" id="ARBA00023002"/>
    </source>
</evidence>
<feature type="signal peptide" evidence="9">
    <location>
        <begin position="1"/>
        <end position="19"/>
    </location>
</feature>
<evidence type="ECO:0000256" key="9">
    <source>
        <dbReference type="SAM" id="SignalP"/>
    </source>
</evidence>
<comment type="catalytic activity">
    <reaction evidence="8">
        <text>L-gulono-1,4-lactone + O2 = L-ascorbate + H2O2 + H(+)</text>
        <dbReference type="Rhea" id="RHEA:32363"/>
        <dbReference type="ChEBI" id="CHEBI:15378"/>
        <dbReference type="ChEBI" id="CHEBI:15379"/>
        <dbReference type="ChEBI" id="CHEBI:16240"/>
        <dbReference type="ChEBI" id="CHEBI:17587"/>
        <dbReference type="ChEBI" id="CHEBI:38290"/>
        <dbReference type="EC" id="1.1.3.8"/>
    </reaction>
</comment>
<gene>
    <name evidence="11" type="ORF">QVD17_39621</name>
</gene>
<dbReference type="SUPFAM" id="SSF56176">
    <property type="entry name" value="FAD-binding/transporter-associated domain-like"/>
    <property type="match status" value="1"/>
</dbReference>
<evidence type="ECO:0000256" key="2">
    <source>
        <dbReference type="ARBA" id="ARBA00005147"/>
    </source>
</evidence>
<dbReference type="Pfam" id="PF04030">
    <property type="entry name" value="ALO"/>
    <property type="match status" value="1"/>
</dbReference>
<dbReference type="Proteomes" id="UP001229421">
    <property type="component" value="Unassembled WGS sequence"/>
</dbReference>